<feature type="domain" description="Myb-like" evidence="2">
    <location>
        <begin position="212"/>
        <end position="258"/>
    </location>
</feature>
<protein>
    <submittedName>
        <fullName evidence="3">DNA-binding protein</fullName>
    </submittedName>
</protein>
<accession>A0A8S5QY39</accession>
<dbReference type="PANTHER" id="PTHR46380:SF2">
    <property type="entry name" value="CYCLIN-D-BINDING MYB-LIKE TRANSCRIPTION FACTOR 1"/>
    <property type="match status" value="1"/>
</dbReference>
<evidence type="ECO:0000313" key="3">
    <source>
        <dbReference type="EMBL" id="DAE24183.1"/>
    </source>
</evidence>
<reference evidence="3" key="1">
    <citation type="journal article" date="2021" name="Proc. Natl. Acad. Sci. U.S.A.">
        <title>A Catalog of Tens of Thousands of Viruses from Human Metagenomes Reveals Hidden Associations with Chronic Diseases.</title>
        <authorList>
            <person name="Tisza M.J."/>
            <person name="Buck C.B."/>
        </authorList>
    </citation>
    <scope>NUCLEOTIDE SEQUENCE</scope>
    <source>
        <strain evidence="3">CtNZz8</strain>
    </source>
</reference>
<keyword evidence="1 3" id="KW-0238">DNA-binding</keyword>
<evidence type="ECO:0000256" key="1">
    <source>
        <dbReference type="ARBA" id="ARBA00023125"/>
    </source>
</evidence>
<proteinExistence type="predicted"/>
<dbReference type="GO" id="GO:0000978">
    <property type="term" value="F:RNA polymerase II cis-regulatory region sequence-specific DNA binding"/>
    <property type="evidence" value="ECO:0007669"/>
    <property type="project" value="TreeGrafter"/>
</dbReference>
<dbReference type="EMBL" id="BK015770">
    <property type="protein sequence ID" value="DAE24183.1"/>
    <property type="molecule type" value="Genomic_DNA"/>
</dbReference>
<organism evidence="3">
    <name type="scientific">Caudovirales sp. ctNZz8</name>
    <dbReference type="NCBI Taxonomy" id="2826772"/>
    <lineage>
        <taxon>Viruses</taxon>
        <taxon>Duplodnaviria</taxon>
        <taxon>Heunggongvirae</taxon>
        <taxon>Uroviricota</taxon>
        <taxon>Caudoviricetes</taxon>
    </lineage>
</organism>
<dbReference type="InterPro" id="IPR051651">
    <property type="entry name" value="DMTF1_DNA-bind_reg"/>
</dbReference>
<dbReference type="InterPro" id="IPR001005">
    <property type="entry name" value="SANT/Myb"/>
</dbReference>
<sequence>MRQPPPLGSRTWRPEEEDYLMETWGQLSVPTIAKKLNRTTNAVKVRAQRLGLGAVLMSGEYVTLNQLITAVTGSEKSYSYKIKSWVENRGMPVHMKKVNRCSFRVVYIEEFWEWAERYRSFIDFSKMEPLALGEEPDWVAEQRKKDFEAYAIQRKDPWGEDEDSRLKMLLSKHRYSWAEISEMMHRSHGAIARRCRDLGIKDRPVSMELTGKRGTWTSEDFEILADGIRHGDSYAAIGKAVGRSEKCVRSKVYNDYLTENADKVREMLGDGSWGHGAPEMDVRHGFYISRTRHQVRRDLSALATALRKRMNDLGYDPYWQRFMCMNWDDIGGCSAGCTDCDSCTAFRRIQPQYCARCGGTFYERKENRFCAACRTARKKQAQRHWCRVNGMSRK</sequence>
<name>A0A8S5QY39_9CAUD</name>
<dbReference type="GO" id="GO:0000981">
    <property type="term" value="F:DNA-binding transcription factor activity, RNA polymerase II-specific"/>
    <property type="evidence" value="ECO:0007669"/>
    <property type="project" value="TreeGrafter"/>
</dbReference>
<dbReference type="SMART" id="SM00717">
    <property type="entry name" value="SANT"/>
    <property type="match status" value="2"/>
</dbReference>
<feature type="domain" description="Myb-like" evidence="2">
    <location>
        <begin position="154"/>
        <end position="201"/>
    </location>
</feature>
<dbReference type="PANTHER" id="PTHR46380">
    <property type="entry name" value="CYCLIN-D-BINDING MYB-LIKE TRANSCRIPTION FACTOR 1"/>
    <property type="match status" value="1"/>
</dbReference>
<dbReference type="SUPFAM" id="SSF46689">
    <property type="entry name" value="Homeodomain-like"/>
    <property type="match status" value="1"/>
</dbReference>
<evidence type="ECO:0000259" key="2">
    <source>
        <dbReference type="SMART" id="SM00717"/>
    </source>
</evidence>
<dbReference type="Gene3D" id="1.10.10.60">
    <property type="entry name" value="Homeodomain-like"/>
    <property type="match status" value="1"/>
</dbReference>
<dbReference type="InterPro" id="IPR009057">
    <property type="entry name" value="Homeodomain-like_sf"/>
</dbReference>